<dbReference type="GO" id="GO:0003729">
    <property type="term" value="F:mRNA binding"/>
    <property type="evidence" value="ECO:0000318"/>
    <property type="project" value="GO_Central"/>
</dbReference>
<feature type="domain" description="RRM" evidence="5">
    <location>
        <begin position="51"/>
        <end position="125"/>
    </location>
</feature>
<dbReference type="FunFam" id="3.30.70.330:FF:000341">
    <property type="entry name" value="Hephaestus, isoform C"/>
    <property type="match status" value="1"/>
</dbReference>
<keyword evidence="3 4" id="KW-0694">RNA-binding</keyword>
<dbReference type="GO" id="GO:0043484">
    <property type="term" value="P:regulation of RNA splicing"/>
    <property type="evidence" value="ECO:0000318"/>
    <property type="project" value="GO_Central"/>
</dbReference>
<evidence type="ECO:0000256" key="1">
    <source>
        <dbReference type="ARBA" id="ARBA00022553"/>
    </source>
</evidence>
<evidence type="ECO:0000256" key="2">
    <source>
        <dbReference type="ARBA" id="ARBA00022737"/>
    </source>
</evidence>
<dbReference type="InParanoid" id="H2XVD0"/>
<evidence type="ECO:0000313" key="6">
    <source>
        <dbReference type="Ensembl" id="ENSCINP00000033614.1"/>
    </source>
</evidence>
<dbReference type="SUPFAM" id="SSF54928">
    <property type="entry name" value="RNA-binding domain, RBD"/>
    <property type="match status" value="4"/>
</dbReference>
<sequence>SYVEMIVMEMLSSSSGSKRINEDLACFTSGSINNGAKKIRTDRINSDQVSKVIHIRSLPSDVSEQEVIQLGLSFGKVTNLLMLKGKNQAFLEMENSEVAREMVNECAISPPTIRQRVLYVQYSNHKELKTDSSPNQVKAQAVLQAMQQTEGGPNHVLRVVVENMLYPITLDVLHTIFTKFGVVLKTITFTKNNQFQALLQMGDAIQSQTAKLSLDGQNIYNGCCTLRIEYSKLPALNVKYNNDKSRDYTRNDLPSGESSILNNPPSSLQSILSSSAGLMPTPYSNNAAASIAAALQQSQLNTLSNAVSSRSAINNAAVAAQLANLINSGGSTSSSMPSSGTSVLHVSNLNEDMISPQILFTLFGVYGDVIRVKIMFQRKSNALIQMNDNTQAHVAMKHLHGVKLFGNSLQVVTSKHSQVQMPREGQDIGNLTQDFSNSPLHRFKKPGSKNFQNIYPPSEVLHLSNIPNDVTEEFLKDSFAAFGKVHGFKFFAKDRKMALIQMSTVEEAVKSLVMMHNFRLSDTNHLRVSFSKSQI</sequence>
<dbReference type="CDD" id="cd12425">
    <property type="entry name" value="RRM4_PTBP1_like"/>
    <property type="match status" value="1"/>
</dbReference>
<dbReference type="Ensembl" id="ENSCINT00000033316.1">
    <property type="protein sequence ID" value="ENSCINP00000033614.1"/>
    <property type="gene ID" value="ENSCING00000021005.1"/>
</dbReference>
<reference evidence="6" key="4">
    <citation type="submission" date="2025-09" db="UniProtKB">
        <authorList>
            <consortium name="Ensembl"/>
        </authorList>
    </citation>
    <scope>IDENTIFICATION</scope>
</reference>
<dbReference type="InterPro" id="IPR021790">
    <property type="entry name" value="PTBP1-like_RRM2"/>
</dbReference>
<organism evidence="6 7">
    <name type="scientific">Ciona intestinalis</name>
    <name type="common">Transparent sea squirt</name>
    <name type="synonym">Ascidia intestinalis</name>
    <dbReference type="NCBI Taxonomy" id="7719"/>
    <lineage>
        <taxon>Eukaryota</taxon>
        <taxon>Metazoa</taxon>
        <taxon>Chordata</taxon>
        <taxon>Tunicata</taxon>
        <taxon>Ascidiacea</taxon>
        <taxon>Phlebobranchia</taxon>
        <taxon>Cionidae</taxon>
        <taxon>Ciona</taxon>
    </lineage>
</organism>
<dbReference type="Pfam" id="PF13893">
    <property type="entry name" value="RRM_5"/>
    <property type="match status" value="1"/>
</dbReference>
<dbReference type="InterPro" id="IPR000504">
    <property type="entry name" value="RRM_dom"/>
</dbReference>
<dbReference type="GeneTree" id="ENSGT01050000244924"/>
<evidence type="ECO:0000256" key="3">
    <source>
        <dbReference type="ARBA" id="ARBA00022884"/>
    </source>
</evidence>
<dbReference type="GO" id="GO:0006397">
    <property type="term" value="P:mRNA processing"/>
    <property type="evidence" value="ECO:0007669"/>
    <property type="project" value="InterPro"/>
</dbReference>
<dbReference type="CDD" id="cd12693">
    <property type="entry name" value="RRM2_PTBP1_like"/>
    <property type="match status" value="1"/>
</dbReference>
<dbReference type="NCBIfam" id="TIGR01649">
    <property type="entry name" value="hnRNP-L_PTB"/>
    <property type="match status" value="1"/>
</dbReference>
<dbReference type="FunFam" id="3.30.70.330:FF:000018">
    <property type="entry name" value="Polypyrimidine tract-binding protein 2 isoform 1"/>
    <property type="match status" value="1"/>
</dbReference>
<dbReference type="Proteomes" id="UP000008144">
    <property type="component" value="Chromosome 1"/>
</dbReference>
<dbReference type="HOGENOM" id="CLU_015171_7_1_1"/>
<dbReference type="GO" id="GO:0005634">
    <property type="term" value="C:nucleus"/>
    <property type="evidence" value="ECO:0000318"/>
    <property type="project" value="GO_Central"/>
</dbReference>
<protein>
    <recommendedName>
        <fullName evidence="5">RRM domain-containing protein</fullName>
    </recommendedName>
</protein>
<accession>H2XVD0</accession>
<dbReference type="InterPro" id="IPR012677">
    <property type="entry name" value="Nucleotide-bd_a/b_plait_sf"/>
</dbReference>
<dbReference type="Pfam" id="PF11835">
    <property type="entry name" value="RRM_8"/>
    <property type="match status" value="1"/>
</dbReference>
<evidence type="ECO:0000256" key="4">
    <source>
        <dbReference type="PROSITE-ProRule" id="PRU00176"/>
    </source>
</evidence>
<reference evidence="7" key="1">
    <citation type="journal article" date="2002" name="Science">
        <title>The draft genome of Ciona intestinalis: insights into chordate and vertebrate origins.</title>
        <authorList>
            <person name="Dehal P."/>
            <person name="Satou Y."/>
            <person name="Campbell R.K."/>
            <person name="Chapman J."/>
            <person name="Degnan B."/>
            <person name="De Tomaso A."/>
            <person name="Davidson B."/>
            <person name="Di Gregorio A."/>
            <person name="Gelpke M."/>
            <person name="Goodstein D.M."/>
            <person name="Harafuji N."/>
            <person name="Hastings K.E."/>
            <person name="Ho I."/>
            <person name="Hotta K."/>
            <person name="Huang W."/>
            <person name="Kawashima T."/>
            <person name="Lemaire P."/>
            <person name="Martinez D."/>
            <person name="Meinertzhagen I.A."/>
            <person name="Necula S."/>
            <person name="Nonaka M."/>
            <person name="Putnam N."/>
            <person name="Rash S."/>
            <person name="Saiga H."/>
            <person name="Satake M."/>
            <person name="Terry A."/>
            <person name="Yamada L."/>
            <person name="Wang H.G."/>
            <person name="Awazu S."/>
            <person name="Azumi K."/>
            <person name="Boore J."/>
            <person name="Branno M."/>
            <person name="Chin-Bow S."/>
            <person name="DeSantis R."/>
            <person name="Doyle S."/>
            <person name="Francino P."/>
            <person name="Keys D.N."/>
            <person name="Haga S."/>
            <person name="Hayashi H."/>
            <person name="Hino K."/>
            <person name="Imai K.S."/>
            <person name="Inaba K."/>
            <person name="Kano S."/>
            <person name="Kobayashi K."/>
            <person name="Kobayashi M."/>
            <person name="Lee B.I."/>
            <person name="Makabe K.W."/>
            <person name="Manohar C."/>
            <person name="Matassi G."/>
            <person name="Medina M."/>
            <person name="Mochizuki Y."/>
            <person name="Mount S."/>
            <person name="Morishita T."/>
            <person name="Miura S."/>
            <person name="Nakayama A."/>
            <person name="Nishizaka S."/>
            <person name="Nomoto H."/>
            <person name="Ohta F."/>
            <person name="Oishi K."/>
            <person name="Rigoutsos I."/>
            <person name="Sano M."/>
            <person name="Sasaki A."/>
            <person name="Sasakura Y."/>
            <person name="Shoguchi E."/>
            <person name="Shin-i T."/>
            <person name="Spagnuolo A."/>
            <person name="Stainier D."/>
            <person name="Suzuki M.M."/>
            <person name="Tassy O."/>
            <person name="Takatori N."/>
            <person name="Tokuoka M."/>
            <person name="Yagi K."/>
            <person name="Yoshizaki F."/>
            <person name="Wada S."/>
            <person name="Zhang C."/>
            <person name="Hyatt P.D."/>
            <person name="Larimer F."/>
            <person name="Detter C."/>
            <person name="Doggett N."/>
            <person name="Glavina T."/>
            <person name="Hawkins T."/>
            <person name="Richardson P."/>
            <person name="Lucas S."/>
            <person name="Kohara Y."/>
            <person name="Levine M."/>
            <person name="Satoh N."/>
            <person name="Rokhsar D.S."/>
        </authorList>
    </citation>
    <scope>NUCLEOTIDE SEQUENCE [LARGE SCALE GENOMIC DNA]</scope>
</reference>
<evidence type="ECO:0000259" key="5">
    <source>
        <dbReference type="PROSITE" id="PS50102"/>
    </source>
</evidence>
<dbReference type="InterPro" id="IPR035979">
    <property type="entry name" value="RBD_domain_sf"/>
</dbReference>
<feature type="domain" description="RRM" evidence="5">
    <location>
        <begin position="342"/>
        <end position="416"/>
    </location>
</feature>
<feature type="domain" description="RRM" evidence="5">
    <location>
        <begin position="459"/>
        <end position="533"/>
    </location>
</feature>
<dbReference type="InterPro" id="IPR055204">
    <property type="entry name" value="HNRNPL_RRM"/>
</dbReference>
<dbReference type="InterPro" id="IPR006536">
    <property type="entry name" value="HnRNP-L/PTB"/>
</dbReference>
<dbReference type="PROSITE" id="PS50102">
    <property type="entry name" value="RRM"/>
    <property type="match status" value="3"/>
</dbReference>
<keyword evidence="1" id="KW-0597">Phosphoprotein</keyword>
<dbReference type="STRING" id="7719.ENSCINP00000033614"/>
<dbReference type="CDD" id="cd12423">
    <property type="entry name" value="RRM3_PTBP1_like"/>
    <property type="match status" value="1"/>
</dbReference>
<keyword evidence="2" id="KW-0677">Repeat</keyword>
<dbReference type="FunCoup" id="H2XVD0">
    <property type="interactions" value="163"/>
</dbReference>
<dbReference type="SMART" id="SM00360">
    <property type="entry name" value="RRM"/>
    <property type="match status" value="4"/>
</dbReference>
<reference evidence="6" key="2">
    <citation type="journal article" date="2008" name="Genome Biol.">
        <title>Improved genome assembly and evidence-based global gene model set for the chordate Ciona intestinalis: new insight into intron and operon populations.</title>
        <authorList>
            <person name="Satou Y."/>
            <person name="Mineta K."/>
            <person name="Ogasawara M."/>
            <person name="Sasakura Y."/>
            <person name="Shoguchi E."/>
            <person name="Ueno K."/>
            <person name="Yamada L."/>
            <person name="Matsumoto J."/>
            <person name="Wasserscheid J."/>
            <person name="Dewar K."/>
            <person name="Wiley G.B."/>
            <person name="Macmil S.L."/>
            <person name="Roe B.A."/>
            <person name="Zeller R.W."/>
            <person name="Hastings K.E."/>
            <person name="Lemaire P."/>
            <person name="Lindquist E."/>
            <person name="Endo T."/>
            <person name="Hotta K."/>
            <person name="Inaba K."/>
        </authorList>
    </citation>
    <scope>NUCLEOTIDE SEQUENCE [LARGE SCALE GENOMIC DNA]</scope>
    <source>
        <strain evidence="6">wild type</strain>
    </source>
</reference>
<dbReference type="Pfam" id="PF22976">
    <property type="entry name" value="RRM_10"/>
    <property type="match status" value="1"/>
</dbReference>
<dbReference type="EMBL" id="EAAA01000271">
    <property type="status" value="NOT_ANNOTATED_CDS"/>
    <property type="molecule type" value="Genomic_DNA"/>
</dbReference>
<name>H2XVD0_CIOIN</name>
<dbReference type="PANTHER" id="PTHR15592">
    <property type="entry name" value="MATRIN 3/NUCLEAR PROTEIN 220-RELATED"/>
    <property type="match status" value="1"/>
</dbReference>
<evidence type="ECO:0000313" key="7">
    <source>
        <dbReference type="Proteomes" id="UP000008144"/>
    </source>
</evidence>
<dbReference type="Gene3D" id="3.30.70.330">
    <property type="match status" value="4"/>
</dbReference>
<keyword evidence="7" id="KW-1185">Reference proteome</keyword>
<reference evidence="6" key="3">
    <citation type="submission" date="2025-08" db="UniProtKB">
        <authorList>
            <consortium name="Ensembl"/>
        </authorList>
    </citation>
    <scope>IDENTIFICATION</scope>
</reference>
<dbReference type="OMA" id="NMIYPVT"/>
<dbReference type="AlphaFoldDB" id="H2XVD0"/>
<proteinExistence type="predicted"/>